<dbReference type="Pfam" id="PF00535">
    <property type="entry name" value="Glycos_transf_2"/>
    <property type="match status" value="1"/>
</dbReference>
<evidence type="ECO:0000313" key="2">
    <source>
        <dbReference type="EMBL" id="MDN4492524.1"/>
    </source>
</evidence>
<protein>
    <submittedName>
        <fullName evidence="2">Glycosyltransferase family 2 protein</fullName>
    </submittedName>
</protein>
<name>A0ABT8GMP4_9BACL</name>
<dbReference type="Proteomes" id="UP001172743">
    <property type="component" value="Unassembled WGS sequence"/>
</dbReference>
<sequence>MNKIIVGLPAYNEEAALPKLLDKLVVLNNSFEGKFHVVVVNDGSTDQTGVVLEKYASNYPFLSYINHPANKGLGEGMKTLFQYCLDNFDDTDVLITLDADNTHNPNIIPSLVSKLESEHLDLVIASRFTQGGKELGLSLSRKFYSRGAKLFFKLFYPIPNVSDYSCGYRAYQLGYVRKAFDRYQDKLITSNGFECMVEILARFSKIGVKAGEYPLVLEYQLKETASKMKIGKTILGYFKLLPKVKQPPLSDERGGNYE</sequence>
<evidence type="ECO:0000259" key="1">
    <source>
        <dbReference type="Pfam" id="PF00535"/>
    </source>
</evidence>
<dbReference type="EMBL" id="JAUHTQ010000002">
    <property type="protein sequence ID" value="MDN4492524.1"/>
    <property type="molecule type" value="Genomic_DNA"/>
</dbReference>
<dbReference type="InterPro" id="IPR029044">
    <property type="entry name" value="Nucleotide-diphossugar_trans"/>
</dbReference>
<dbReference type="RefSeq" id="WP_301136635.1">
    <property type="nucleotide sequence ID" value="NZ_JAUHTQ010000002.1"/>
</dbReference>
<comment type="caution">
    <text evidence="2">The sequence shown here is derived from an EMBL/GenBank/DDBJ whole genome shotgun (WGS) entry which is preliminary data.</text>
</comment>
<dbReference type="PANTHER" id="PTHR48090">
    <property type="entry name" value="UNDECAPRENYL-PHOSPHATE 4-DEOXY-4-FORMAMIDO-L-ARABINOSE TRANSFERASE-RELATED"/>
    <property type="match status" value="1"/>
</dbReference>
<reference evidence="2" key="1">
    <citation type="submission" date="2023-07" db="EMBL/GenBank/DDBJ databases">
        <title>Ureibacillus sp. isolated from freshwater well.</title>
        <authorList>
            <person name="Kirdat K."/>
            <person name="Bhatt A."/>
            <person name="Teware R."/>
            <person name="Bhavsar Y."/>
            <person name="Yadav A."/>
        </authorList>
    </citation>
    <scope>NUCLEOTIDE SEQUENCE</scope>
    <source>
        <strain evidence="2">BA0131</strain>
    </source>
</reference>
<feature type="domain" description="Glycosyltransferase 2-like" evidence="1">
    <location>
        <begin position="6"/>
        <end position="169"/>
    </location>
</feature>
<dbReference type="PANTHER" id="PTHR48090:SF7">
    <property type="entry name" value="RFBJ PROTEIN"/>
    <property type="match status" value="1"/>
</dbReference>
<keyword evidence="3" id="KW-1185">Reference proteome</keyword>
<accession>A0ABT8GMP4</accession>
<dbReference type="InterPro" id="IPR050256">
    <property type="entry name" value="Glycosyltransferase_2"/>
</dbReference>
<proteinExistence type="predicted"/>
<dbReference type="InterPro" id="IPR001173">
    <property type="entry name" value="Glyco_trans_2-like"/>
</dbReference>
<dbReference type="SUPFAM" id="SSF53448">
    <property type="entry name" value="Nucleotide-diphospho-sugar transferases"/>
    <property type="match status" value="1"/>
</dbReference>
<dbReference type="CDD" id="cd04179">
    <property type="entry name" value="DPM_DPG-synthase_like"/>
    <property type="match status" value="1"/>
</dbReference>
<evidence type="ECO:0000313" key="3">
    <source>
        <dbReference type="Proteomes" id="UP001172743"/>
    </source>
</evidence>
<gene>
    <name evidence="2" type="ORF">QYB95_03140</name>
</gene>
<dbReference type="Gene3D" id="3.90.550.10">
    <property type="entry name" value="Spore Coat Polysaccharide Biosynthesis Protein SpsA, Chain A"/>
    <property type="match status" value="1"/>
</dbReference>
<organism evidence="2 3">
    <name type="scientific">Ureibacillus aquaedulcis</name>
    <dbReference type="NCBI Taxonomy" id="3058421"/>
    <lineage>
        <taxon>Bacteria</taxon>
        <taxon>Bacillati</taxon>
        <taxon>Bacillota</taxon>
        <taxon>Bacilli</taxon>
        <taxon>Bacillales</taxon>
        <taxon>Caryophanaceae</taxon>
        <taxon>Ureibacillus</taxon>
    </lineage>
</organism>